<evidence type="ECO:0000313" key="1">
    <source>
        <dbReference type="EMBL" id="KAI3794278.1"/>
    </source>
</evidence>
<organism evidence="1 2">
    <name type="scientific">Smallanthus sonchifolius</name>
    <dbReference type="NCBI Taxonomy" id="185202"/>
    <lineage>
        <taxon>Eukaryota</taxon>
        <taxon>Viridiplantae</taxon>
        <taxon>Streptophyta</taxon>
        <taxon>Embryophyta</taxon>
        <taxon>Tracheophyta</taxon>
        <taxon>Spermatophyta</taxon>
        <taxon>Magnoliopsida</taxon>
        <taxon>eudicotyledons</taxon>
        <taxon>Gunneridae</taxon>
        <taxon>Pentapetalae</taxon>
        <taxon>asterids</taxon>
        <taxon>campanulids</taxon>
        <taxon>Asterales</taxon>
        <taxon>Asteraceae</taxon>
        <taxon>Asteroideae</taxon>
        <taxon>Heliantheae alliance</taxon>
        <taxon>Millerieae</taxon>
        <taxon>Smallanthus</taxon>
    </lineage>
</organism>
<dbReference type="EMBL" id="CM042029">
    <property type="protein sequence ID" value="KAI3794278.1"/>
    <property type="molecule type" value="Genomic_DNA"/>
</dbReference>
<accession>A0ACB9HFQ8</accession>
<comment type="caution">
    <text evidence="1">The sequence shown here is derived from an EMBL/GenBank/DDBJ whole genome shotgun (WGS) entry which is preliminary data.</text>
</comment>
<gene>
    <name evidence="1" type="ORF">L1987_36907</name>
</gene>
<proteinExistence type="predicted"/>
<keyword evidence="2" id="KW-1185">Reference proteome</keyword>
<name>A0ACB9HFQ8_9ASTR</name>
<reference evidence="1 2" key="2">
    <citation type="journal article" date="2022" name="Mol. Ecol. Resour.">
        <title>The genomes of chicory, endive, great burdock and yacon provide insights into Asteraceae paleo-polyploidization history and plant inulin production.</title>
        <authorList>
            <person name="Fan W."/>
            <person name="Wang S."/>
            <person name="Wang H."/>
            <person name="Wang A."/>
            <person name="Jiang F."/>
            <person name="Liu H."/>
            <person name="Zhao H."/>
            <person name="Xu D."/>
            <person name="Zhang Y."/>
        </authorList>
    </citation>
    <scope>NUCLEOTIDE SEQUENCE [LARGE SCALE GENOMIC DNA]</scope>
    <source>
        <strain evidence="2">cv. Yunnan</strain>
        <tissue evidence="1">Leaves</tissue>
    </source>
</reference>
<reference evidence="2" key="1">
    <citation type="journal article" date="2022" name="Mol. Ecol. Resour.">
        <title>The genomes of chicory, endive, great burdock and yacon provide insights into Asteraceae palaeo-polyploidization history and plant inulin production.</title>
        <authorList>
            <person name="Fan W."/>
            <person name="Wang S."/>
            <person name="Wang H."/>
            <person name="Wang A."/>
            <person name="Jiang F."/>
            <person name="Liu H."/>
            <person name="Zhao H."/>
            <person name="Xu D."/>
            <person name="Zhang Y."/>
        </authorList>
    </citation>
    <scope>NUCLEOTIDE SEQUENCE [LARGE SCALE GENOMIC DNA]</scope>
    <source>
        <strain evidence="2">cv. Yunnan</strain>
    </source>
</reference>
<protein>
    <submittedName>
        <fullName evidence="1">Uncharacterized protein</fullName>
    </submittedName>
</protein>
<evidence type="ECO:0000313" key="2">
    <source>
        <dbReference type="Proteomes" id="UP001056120"/>
    </source>
</evidence>
<dbReference type="Proteomes" id="UP001056120">
    <property type="component" value="Linkage Group LG12"/>
</dbReference>
<sequence>MEEGLVVRGRVEIDSRQPFKSVKEVVMLFGEKVLAGEIYAHKLKEMESIATENNPHGTKVTVGDKKQTLESSKDYGNLMAYYLMLLKQQLLKTKSELDQLKSTRGPDPSHYTHIDPEIDEIKFIDQNPKPTHVKSTIDKYEPEYDNMFELKQADSVKFQTPTPTKVIVEAPKVQDRGSSSFKIKKTKKKTLVPLLSGIFSKSRG</sequence>